<protein>
    <submittedName>
        <fullName evidence="1">mRNA interferase MazF</fullName>
        <ecNumber evidence="1">3.1.-.-</ecNumber>
    </submittedName>
</protein>
<organism evidence="1 2">
    <name type="scientific">Dyadobacter arcticus</name>
    <dbReference type="NCBI Taxonomy" id="1078754"/>
    <lineage>
        <taxon>Bacteria</taxon>
        <taxon>Pseudomonadati</taxon>
        <taxon>Bacteroidota</taxon>
        <taxon>Cytophagia</taxon>
        <taxon>Cytophagales</taxon>
        <taxon>Spirosomataceae</taxon>
        <taxon>Dyadobacter</taxon>
    </lineage>
</organism>
<dbReference type="EC" id="3.1.-.-" evidence="1"/>
<dbReference type="Proteomes" id="UP001179181">
    <property type="component" value="Unassembled WGS sequence"/>
</dbReference>
<dbReference type="Gene3D" id="2.30.30.110">
    <property type="match status" value="1"/>
</dbReference>
<gene>
    <name evidence="1" type="ORF">FHS68_000772</name>
</gene>
<sequence length="109" mass="11919">MGKFIKGEIVVIPFPFSDLSGSKKRPALVLADLEGDDILLCQITSQSGKDFRAVSLISSDFESGSLPIDSFIRPARIFTADKGIIIRKAGLVRDKVIDNVTKKIIDLLK</sequence>
<dbReference type="InterPro" id="IPR003477">
    <property type="entry name" value="PemK-like"/>
</dbReference>
<dbReference type="Pfam" id="PF02452">
    <property type="entry name" value="PemK_toxin"/>
    <property type="match status" value="1"/>
</dbReference>
<dbReference type="RefSeq" id="WP_167267362.1">
    <property type="nucleotide sequence ID" value="NZ_JAASQJ010000001.1"/>
</dbReference>
<proteinExistence type="predicted"/>
<keyword evidence="1" id="KW-0378">Hydrolase</keyword>
<name>A0ABX0UF49_9BACT</name>
<dbReference type="GO" id="GO:0016787">
    <property type="term" value="F:hydrolase activity"/>
    <property type="evidence" value="ECO:0007669"/>
    <property type="project" value="UniProtKB-KW"/>
</dbReference>
<dbReference type="InterPro" id="IPR011067">
    <property type="entry name" value="Plasmid_toxin/cell-grow_inhib"/>
</dbReference>
<accession>A0ABX0UF49</accession>
<dbReference type="SUPFAM" id="SSF50118">
    <property type="entry name" value="Cell growth inhibitor/plasmid maintenance toxic component"/>
    <property type="match status" value="1"/>
</dbReference>
<evidence type="ECO:0000313" key="1">
    <source>
        <dbReference type="EMBL" id="NIJ51616.1"/>
    </source>
</evidence>
<dbReference type="EMBL" id="JAASQJ010000001">
    <property type="protein sequence ID" value="NIJ51616.1"/>
    <property type="molecule type" value="Genomic_DNA"/>
</dbReference>
<reference evidence="1 2" key="1">
    <citation type="submission" date="2020-03" db="EMBL/GenBank/DDBJ databases">
        <title>Genomic Encyclopedia of Type Strains, Phase IV (KMG-IV): sequencing the most valuable type-strain genomes for metagenomic binning, comparative biology and taxonomic classification.</title>
        <authorList>
            <person name="Goeker M."/>
        </authorList>
    </citation>
    <scope>NUCLEOTIDE SEQUENCE [LARGE SCALE GENOMIC DNA]</scope>
    <source>
        <strain evidence="1 2">DSM 102865</strain>
    </source>
</reference>
<evidence type="ECO:0000313" key="2">
    <source>
        <dbReference type="Proteomes" id="UP001179181"/>
    </source>
</evidence>
<comment type="caution">
    <text evidence="1">The sequence shown here is derived from an EMBL/GenBank/DDBJ whole genome shotgun (WGS) entry which is preliminary data.</text>
</comment>
<keyword evidence="2" id="KW-1185">Reference proteome</keyword>